<dbReference type="Proteomes" id="UP001324427">
    <property type="component" value="Unassembled WGS sequence"/>
</dbReference>
<accession>A0AAV9J857</accession>
<organism evidence="2 3">
    <name type="scientific">Oleoguttula mirabilis</name>
    <dbReference type="NCBI Taxonomy" id="1507867"/>
    <lineage>
        <taxon>Eukaryota</taxon>
        <taxon>Fungi</taxon>
        <taxon>Dikarya</taxon>
        <taxon>Ascomycota</taxon>
        <taxon>Pezizomycotina</taxon>
        <taxon>Dothideomycetes</taxon>
        <taxon>Dothideomycetidae</taxon>
        <taxon>Mycosphaerellales</taxon>
        <taxon>Teratosphaeriaceae</taxon>
        <taxon>Oleoguttula</taxon>
    </lineage>
</organism>
<evidence type="ECO:0000313" key="3">
    <source>
        <dbReference type="Proteomes" id="UP001324427"/>
    </source>
</evidence>
<dbReference type="EMBL" id="JAVFHQ010000057">
    <property type="protein sequence ID" value="KAK4541080.1"/>
    <property type="molecule type" value="Genomic_DNA"/>
</dbReference>
<gene>
    <name evidence="2" type="ORF">LTR36_008305</name>
</gene>
<reference evidence="2 3" key="1">
    <citation type="submission" date="2021-11" db="EMBL/GenBank/DDBJ databases">
        <title>Black yeast isolated from Biological Soil Crust.</title>
        <authorList>
            <person name="Kurbessoian T."/>
        </authorList>
    </citation>
    <scope>NUCLEOTIDE SEQUENCE [LARGE SCALE GENOMIC DNA]</scope>
    <source>
        <strain evidence="2 3">CCFEE 5522</strain>
    </source>
</reference>
<comment type="caution">
    <text evidence="2">The sequence shown here is derived from an EMBL/GenBank/DDBJ whole genome shotgun (WGS) entry which is preliminary data.</text>
</comment>
<feature type="region of interest" description="Disordered" evidence="1">
    <location>
        <begin position="114"/>
        <end position="145"/>
    </location>
</feature>
<evidence type="ECO:0000313" key="2">
    <source>
        <dbReference type="EMBL" id="KAK4541080.1"/>
    </source>
</evidence>
<feature type="compositionally biased region" description="Acidic residues" evidence="1">
    <location>
        <begin position="267"/>
        <end position="278"/>
    </location>
</feature>
<protein>
    <submittedName>
        <fullName evidence="2">Uncharacterized protein</fullName>
    </submittedName>
</protein>
<keyword evidence="3" id="KW-1185">Reference proteome</keyword>
<sequence length="278" mass="30719">MPPQFTTLLDFTTVPDYLGLTGASAPNIVGRLDRFAAEEWHWTDNNGRREQLRRLLLQLVPTRKLEWLINGLMTMIHLADCNVNVYDDDCETEKREGSAFSINEDNGVVTAATGSPALIPDDDTHAPTAATPSSQSRTSERRGDDHHQVYAADTNACHVTTQQHELRGQLEHTHAEYDDLNFRYAVLDTENQLLCHRDAEQQYRVTRLTDYGSSLVKANSALTAEVQGLRAYKDGVERAASTFHATLAAANAALKHPTPSVAITPGESDDSGIEMDTD</sequence>
<evidence type="ECO:0000256" key="1">
    <source>
        <dbReference type="SAM" id="MobiDB-lite"/>
    </source>
</evidence>
<feature type="region of interest" description="Disordered" evidence="1">
    <location>
        <begin position="258"/>
        <end position="278"/>
    </location>
</feature>
<dbReference type="AlphaFoldDB" id="A0AAV9J857"/>
<name>A0AAV9J857_9PEZI</name>
<proteinExistence type="predicted"/>